<dbReference type="RefSeq" id="WP_310520248.1">
    <property type="nucleotide sequence ID" value="NZ_BAABBS010000003.1"/>
</dbReference>
<comment type="caution">
    <text evidence="1">The sequence shown here is derived from an EMBL/GenBank/DDBJ whole genome shotgun (WGS) entry which is preliminary data.</text>
</comment>
<dbReference type="Pfam" id="PF19850">
    <property type="entry name" value="DUF6325"/>
    <property type="match status" value="1"/>
</dbReference>
<dbReference type="Proteomes" id="UP001260072">
    <property type="component" value="Unassembled WGS sequence"/>
</dbReference>
<name>A0ABU1FIS3_9MICO</name>
<reference evidence="2" key="1">
    <citation type="submission" date="2023-07" db="EMBL/GenBank/DDBJ databases">
        <title>Description of three actinobacteria isolated from air of manufacturing shop in a pharmaceutical factory.</title>
        <authorList>
            <person name="Zhang D.-F."/>
        </authorList>
    </citation>
    <scope>NUCLEOTIDE SEQUENCE [LARGE SCALE GENOMIC DNA]</scope>
    <source>
        <strain evidence="2">CCTCC AB 2011122</strain>
    </source>
</reference>
<keyword evidence="2" id="KW-1185">Reference proteome</keyword>
<protein>
    <submittedName>
        <fullName evidence="1">DUF6325 family protein</fullName>
    </submittedName>
</protein>
<sequence length="143" mass="15276">MAELEYGPVDIYVVSFEGDRPDDATLSALGELMLGDEIRLLDLLIVARGDDGTVTVREYEEFRDDFGFTIVELEASGVIGDEDIDELAEAIPPGTAGAVMAIELLWAKRLATAFAASGGEVLQVERIPATVVNEVFAAAANVE</sequence>
<organism evidence="1 2">
    <name type="scientific">Agromyces indicus</name>
    <dbReference type="NCBI Taxonomy" id="758919"/>
    <lineage>
        <taxon>Bacteria</taxon>
        <taxon>Bacillati</taxon>
        <taxon>Actinomycetota</taxon>
        <taxon>Actinomycetes</taxon>
        <taxon>Micrococcales</taxon>
        <taxon>Microbacteriaceae</taxon>
        <taxon>Agromyces</taxon>
    </lineage>
</organism>
<evidence type="ECO:0000313" key="1">
    <source>
        <dbReference type="EMBL" id="MDR5691645.1"/>
    </source>
</evidence>
<proteinExistence type="predicted"/>
<accession>A0ABU1FIS3</accession>
<gene>
    <name evidence="1" type="ORF">RH861_06155</name>
</gene>
<dbReference type="InterPro" id="IPR046288">
    <property type="entry name" value="DUF6325"/>
</dbReference>
<dbReference type="EMBL" id="JAVKGS010000001">
    <property type="protein sequence ID" value="MDR5691645.1"/>
    <property type="molecule type" value="Genomic_DNA"/>
</dbReference>
<evidence type="ECO:0000313" key="2">
    <source>
        <dbReference type="Proteomes" id="UP001260072"/>
    </source>
</evidence>